<keyword evidence="3 8" id="KW-0436">Ligase</keyword>
<evidence type="ECO:0000256" key="3">
    <source>
        <dbReference type="ARBA" id="ARBA00022598"/>
    </source>
</evidence>
<keyword evidence="10" id="KW-1185">Reference proteome</keyword>
<dbReference type="PANTHER" id="PTHR21299">
    <property type="entry name" value="CYTIDYLATE KINASE/PANTOATE-BETA-ALANINE LIGASE"/>
    <property type="match status" value="1"/>
</dbReference>
<proteinExistence type="inferred from homology"/>
<comment type="pathway">
    <text evidence="1 8">Cofactor biosynthesis; (R)-pantothenate biosynthesis; (R)-pantothenate from (R)-pantoate and beta-alanine: step 1/1.</text>
</comment>
<comment type="function">
    <text evidence="8">Catalyzes the condensation of pantoate with beta-alanine in an ATP-dependent reaction via a pantoyl-adenylate intermediate.</text>
</comment>
<dbReference type="InterPro" id="IPR014729">
    <property type="entry name" value="Rossmann-like_a/b/a_fold"/>
</dbReference>
<dbReference type="EC" id="6.3.2.1" evidence="8"/>
<comment type="subunit">
    <text evidence="8">Homodimer.</text>
</comment>
<feature type="binding site" evidence="8">
    <location>
        <begin position="153"/>
        <end position="156"/>
    </location>
    <ligand>
        <name>ATP</name>
        <dbReference type="ChEBI" id="CHEBI:30616"/>
    </ligand>
</feature>
<dbReference type="Gene3D" id="3.30.1300.10">
    <property type="entry name" value="Pantoate-beta-alanine ligase, C-terminal domain"/>
    <property type="match status" value="1"/>
</dbReference>
<dbReference type="AlphaFoldDB" id="A0A1V0HK34"/>
<feature type="binding site" evidence="8">
    <location>
        <begin position="190"/>
        <end position="193"/>
    </location>
    <ligand>
        <name>ATP</name>
        <dbReference type="ChEBI" id="CHEBI:30616"/>
    </ligand>
</feature>
<keyword evidence="9" id="KW-0614">Plasmid</keyword>
<dbReference type="Pfam" id="PF02569">
    <property type="entry name" value="Pantoate_ligase"/>
    <property type="match status" value="1"/>
</dbReference>
<comment type="catalytic activity">
    <reaction evidence="7 8">
        <text>(R)-pantoate + beta-alanine + ATP = (R)-pantothenate + AMP + diphosphate + H(+)</text>
        <dbReference type="Rhea" id="RHEA:10912"/>
        <dbReference type="ChEBI" id="CHEBI:15378"/>
        <dbReference type="ChEBI" id="CHEBI:15980"/>
        <dbReference type="ChEBI" id="CHEBI:29032"/>
        <dbReference type="ChEBI" id="CHEBI:30616"/>
        <dbReference type="ChEBI" id="CHEBI:33019"/>
        <dbReference type="ChEBI" id="CHEBI:57966"/>
        <dbReference type="ChEBI" id="CHEBI:456215"/>
        <dbReference type="EC" id="6.3.2.1"/>
    </reaction>
</comment>
<feature type="active site" description="Proton donor" evidence="8">
    <location>
        <position position="40"/>
    </location>
</feature>
<dbReference type="SUPFAM" id="SSF52374">
    <property type="entry name" value="Nucleotidylyl transferase"/>
    <property type="match status" value="1"/>
</dbReference>
<dbReference type="KEGG" id="rped:AOQ87_00030"/>
<evidence type="ECO:0000256" key="8">
    <source>
        <dbReference type="HAMAP-Rule" id="MF_00158"/>
    </source>
</evidence>
<dbReference type="GO" id="GO:0004592">
    <property type="term" value="F:pantoate-beta-alanine ligase activity"/>
    <property type="evidence" value="ECO:0007669"/>
    <property type="project" value="UniProtKB-UniRule"/>
</dbReference>
<feature type="binding site" evidence="8">
    <location>
        <position position="159"/>
    </location>
    <ligand>
        <name>(R)-pantoate</name>
        <dbReference type="ChEBI" id="CHEBI:15980"/>
    </ligand>
</feature>
<gene>
    <name evidence="8" type="primary">panC</name>
    <name evidence="9" type="ORF">AOQ87_00030</name>
</gene>
<accession>A0A1V0HK34</accession>
<name>A0A1V0HK34_9ENTR</name>
<geneLocation type="plasmid" evidence="10"/>
<feature type="binding site" evidence="8">
    <location>
        <position position="66"/>
    </location>
    <ligand>
        <name>(R)-pantoate</name>
        <dbReference type="ChEBI" id="CHEBI:15980"/>
    </ligand>
</feature>
<dbReference type="GO" id="GO:0005524">
    <property type="term" value="F:ATP binding"/>
    <property type="evidence" value="ECO:0007669"/>
    <property type="project" value="UniProtKB-KW"/>
</dbReference>
<dbReference type="PANTHER" id="PTHR21299:SF1">
    <property type="entry name" value="PANTOATE--BETA-ALANINE LIGASE"/>
    <property type="match status" value="1"/>
</dbReference>
<dbReference type="HAMAP" id="MF_00158">
    <property type="entry name" value="PanC"/>
    <property type="match status" value="1"/>
</dbReference>
<dbReference type="EMBL" id="CP012838">
    <property type="protein sequence ID" value="ARC53102.1"/>
    <property type="molecule type" value="Genomic_DNA"/>
</dbReference>
<organism evidence="9 10">
    <name type="scientific">Candidatus Riesia pediculischaeffi</name>
    <dbReference type="NCBI Taxonomy" id="428411"/>
    <lineage>
        <taxon>Bacteria</taxon>
        <taxon>Pseudomonadati</taxon>
        <taxon>Pseudomonadota</taxon>
        <taxon>Gammaproteobacteria</taxon>
        <taxon>Enterobacterales</taxon>
        <taxon>Enterobacteriaceae</taxon>
        <taxon>Candidatus Riesia</taxon>
    </lineage>
</organism>
<keyword evidence="6 8" id="KW-0067">ATP-binding</keyword>
<reference evidence="9 10" key="1">
    <citation type="submission" date="2015-10" db="EMBL/GenBank/DDBJ databases">
        <title>Survey of human and primate louse endosymbionts.</title>
        <authorList>
            <person name="Boyd B.M."/>
        </authorList>
    </citation>
    <scope>NUCLEOTIDE SEQUENCE [LARGE SCALE GENOMIC DNA]</scope>
    <source>
        <strain evidence="9 10">PTSK</strain>
        <plasmid evidence="10">Plasmid</plasmid>
    </source>
</reference>
<dbReference type="RefSeq" id="WP_236858634.1">
    <property type="nucleotide sequence ID" value="NZ_CP012838.1"/>
</dbReference>
<evidence type="ECO:0000256" key="5">
    <source>
        <dbReference type="ARBA" id="ARBA00022741"/>
    </source>
</evidence>
<evidence type="ECO:0000256" key="1">
    <source>
        <dbReference type="ARBA" id="ARBA00004990"/>
    </source>
</evidence>
<evidence type="ECO:0000256" key="7">
    <source>
        <dbReference type="ARBA" id="ARBA00048258"/>
    </source>
</evidence>
<dbReference type="UniPathway" id="UPA00028">
    <property type="reaction ID" value="UER00005"/>
</dbReference>
<sequence>MEKRGKMFVESSISSCRKRIDLFDRPVSLIPTMGNLHEGHLKMIAHAREKYPDDAVVVSVFINPVQFERTEDYLSYPRTKCADIRRLDELGVDLVFLPKKSQMYPHGTLRITTVDHPISNELEGSFRPGHFSGVSTVVAKLFNIVRPVRAYFGEKDYQQLIMIRKMVIDLNYSIDVVGFPIVREKDGLAYSSRNTFLPKEKRLVAWRLNSTLEEVVDRYLSRECISEEQCLNYFKRRISQFGFDTESLLIRDAQSLSSISSESRDVVILASVRLGAVRLIDNKVVSYRDSVS</sequence>
<comment type="subcellular location">
    <subcellularLocation>
        <location evidence="8">Cytoplasm</location>
    </subcellularLocation>
</comment>
<dbReference type="InterPro" id="IPR003721">
    <property type="entry name" value="Pantoate_ligase"/>
</dbReference>
<evidence type="ECO:0000256" key="6">
    <source>
        <dbReference type="ARBA" id="ARBA00022840"/>
    </source>
</evidence>
<evidence type="ECO:0000256" key="2">
    <source>
        <dbReference type="ARBA" id="ARBA00009256"/>
    </source>
</evidence>
<keyword evidence="8" id="KW-0963">Cytoplasm</keyword>
<dbReference type="Gene3D" id="3.40.50.620">
    <property type="entry name" value="HUPs"/>
    <property type="match status" value="1"/>
</dbReference>
<comment type="miscellaneous">
    <text evidence="8">The reaction proceeds by a bi uni uni bi ping pong mechanism.</text>
</comment>
<dbReference type="NCBIfam" id="TIGR00018">
    <property type="entry name" value="panC"/>
    <property type="match status" value="1"/>
</dbReference>
<dbReference type="GO" id="GO:0005829">
    <property type="term" value="C:cytosol"/>
    <property type="evidence" value="ECO:0007669"/>
    <property type="project" value="TreeGrafter"/>
</dbReference>
<dbReference type="Proteomes" id="UP000242793">
    <property type="component" value="Plasmid unnamed"/>
</dbReference>
<keyword evidence="4 8" id="KW-0566">Pantothenate biosynthesis</keyword>
<evidence type="ECO:0000313" key="10">
    <source>
        <dbReference type="Proteomes" id="UP000242793"/>
    </source>
</evidence>
<evidence type="ECO:0000256" key="4">
    <source>
        <dbReference type="ARBA" id="ARBA00022655"/>
    </source>
</evidence>
<dbReference type="GO" id="GO:0015940">
    <property type="term" value="P:pantothenate biosynthetic process"/>
    <property type="evidence" value="ECO:0007669"/>
    <property type="project" value="UniProtKB-UniRule"/>
</dbReference>
<feature type="binding site" evidence="8">
    <location>
        <position position="66"/>
    </location>
    <ligand>
        <name>beta-alanine</name>
        <dbReference type="ChEBI" id="CHEBI:57966"/>
    </ligand>
</feature>
<comment type="similarity">
    <text evidence="2 8">Belongs to the pantothenate synthetase family.</text>
</comment>
<evidence type="ECO:0000313" key="9">
    <source>
        <dbReference type="EMBL" id="ARC53102.1"/>
    </source>
</evidence>
<feature type="binding site" evidence="8">
    <location>
        <position position="182"/>
    </location>
    <ligand>
        <name>ATP</name>
        <dbReference type="ChEBI" id="CHEBI:30616"/>
    </ligand>
</feature>
<dbReference type="InterPro" id="IPR042176">
    <property type="entry name" value="Pantoate_ligase_C"/>
</dbReference>
<keyword evidence="5 8" id="KW-0547">Nucleotide-binding</keyword>
<protein>
    <recommendedName>
        <fullName evidence="8">Pantothenate synthetase</fullName>
        <shortName evidence="8">PS</shortName>
        <ecNumber evidence="8">6.3.2.1</ecNumber>
    </recommendedName>
    <alternativeName>
        <fullName evidence="8">Pantoate--beta-alanine ligase</fullName>
    </alternativeName>
    <alternativeName>
        <fullName evidence="8">Pantoate-activating enzyme</fullName>
    </alternativeName>
</protein>
<feature type="binding site" evidence="8">
    <location>
        <begin position="33"/>
        <end position="40"/>
    </location>
    <ligand>
        <name>ATP</name>
        <dbReference type="ChEBI" id="CHEBI:30616"/>
    </ligand>
</feature>